<feature type="transmembrane region" description="Helical" evidence="6">
    <location>
        <begin position="544"/>
        <end position="572"/>
    </location>
</feature>
<dbReference type="PROSITE" id="PS50929">
    <property type="entry name" value="ABC_TM1F"/>
    <property type="match status" value="2"/>
</dbReference>
<evidence type="ECO:0000256" key="5">
    <source>
        <dbReference type="SAM" id="MobiDB-lite"/>
    </source>
</evidence>
<keyword evidence="4 6" id="KW-0472">Membrane</keyword>
<evidence type="ECO:0000256" key="4">
    <source>
        <dbReference type="ARBA" id="ARBA00023136"/>
    </source>
</evidence>
<dbReference type="GO" id="GO:0090374">
    <property type="term" value="P:oligopeptide export from mitochondrion"/>
    <property type="evidence" value="ECO:0007669"/>
    <property type="project" value="TreeGrafter"/>
</dbReference>
<dbReference type="InterPro" id="IPR011527">
    <property type="entry name" value="ABC1_TM_dom"/>
</dbReference>
<feature type="transmembrane region" description="Helical" evidence="6">
    <location>
        <begin position="366"/>
        <end position="389"/>
    </location>
</feature>
<accession>A0A5J9UG28</accession>
<dbReference type="CDD" id="cd18577">
    <property type="entry name" value="ABC_6TM_Pgp_ABCB1_D1_like"/>
    <property type="match status" value="1"/>
</dbReference>
<dbReference type="GO" id="GO:0005743">
    <property type="term" value="C:mitochondrial inner membrane"/>
    <property type="evidence" value="ECO:0007669"/>
    <property type="project" value="TreeGrafter"/>
</dbReference>
<evidence type="ECO:0000256" key="1">
    <source>
        <dbReference type="ARBA" id="ARBA00004141"/>
    </source>
</evidence>
<keyword evidence="3 6" id="KW-1133">Transmembrane helix</keyword>
<dbReference type="Gene3D" id="1.20.1560.10">
    <property type="entry name" value="ABC transporter type 1, transmembrane domain"/>
    <property type="match status" value="2"/>
</dbReference>
<dbReference type="EMBL" id="RWGY01000026">
    <property type="protein sequence ID" value="TVU22170.1"/>
    <property type="molecule type" value="Genomic_DNA"/>
</dbReference>
<dbReference type="Proteomes" id="UP000324897">
    <property type="component" value="Unassembled WGS sequence"/>
</dbReference>
<dbReference type="FunFam" id="1.20.1560.10:FF:000360">
    <property type="entry name" value="Os01g0533900 protein"/>
    <property type="match status" value="1"/>
</dbReference>
<proteinExistence type="predicted"/>
<dbReference type="CDD" id="cd18578">
    <property type="entry name" value="ABC_6TM_Pgp_ABCB1_D2_like"/>
    <property type="match status" value="1"/>
</dbReference>
<evidence type="ECO:0000256" key="6">
    <source>
        <dbReference type="SAM" id="Phobius"/>
    </source>
</evidence>
<feature type="transmembrane region" description="Helical" evidence="6">
    <location>
        <begin position="192"/>
        <end position="210"/>
    </location>
</feature>
<evidence type="ECO:0000256" key="3">
    <source>
        <dbReference type="ARBA" id="ARBA00022989"/>
    </source>
</evidence>
<feature type="compositionally biased region" description="Polar residues" evidence="5">
    <location>
        <begin position="248"/>
        <end position="269"/>
    </location>
</feature>
<gene>
    <name evidence="8" type="ORF">EJB05_31852</name>
</gene>
<feature type="domain" description="ABC transmembrane type-1" evidence="7">
    <location>
        <begin position="326"/>
        <end position="612"/>
    </location>
</feature>
<evidence type="ECO:0000313" key="9">
    <source>
        <dbReference type="Proteomes" id="UP000324897"/>
    </source>
</evidence>
<sequence>MTGERQATRIRSLYLKSILKQDIAFFDIEMTTGQVVSRMSGDTILIHDAVGEKVGKFLQLMANFIGGFIIAFVKGSLLSLAILSCIPPVVIAGGVVSKIVYKLSSKGQASYNDAGNVVEETLGAIKTVVSFNGEKQAVKSYNKFIHKAYKASVDEGIANGFGLGSIFFILFSSYGLAIWYGGKLILSRGYTGGDIISILFAIMMGALSLGPHDELVMNPYGAYSQLIQLQESPYAEEQKLDRNISDLRSQSRSLSPMQSIGRSSAGNSSRHSRILPFDFSGSLEMLEGDNTNENRHQDESGDGEVSGKAIIRRLIHLNNPEQPILLLGSIAAGVHGALYPLTGVIVTNAIKTFYEPADKIRNDSKYWSSMCVILGIISIISIPVEYFLFGVAGGKLIKRIRYLSFQTIVHQEVSWFDHPKNSSGALGARLLVDALNVRRLVGDNLALLVQVTSSLVTGFLIAMIADWKLCLIILSVIPLAGLQGYAEMMFLKGFNEDAKLLYEDANQVATDAISGIRTVASFCAEKRVMTTYNKKCEASKNQGVRIGIVGGLGFGFSFLVLNLTYGLCFYVGAQFIRHEKSTFGDVFKVFFALMLATIGISQTSAMASDSTKAKESAMSIFGLLDRKSEIDSSSDEGLTLDEVEGNIEFQHVSFKYPSRPDVQIFSDFTLHIPSGKFGCAMNSLGSRAVERNFVFCMWRSSSSLAAMRGRARRVRHLQLASATPRCAPRRRLNHLPRGGHLRVRRQAAVPLLRVMLQARAASSTTRRAADYERACQAYNSPPRLVEVGYAKPCQLALSQSLHALVCKEYQSFFLVASSVAVSLLSARERLRCARRAAVIKGHALSGVVAQKWGGGKSHAFAVASKNMSGRFMAAEHGKLLPETALTMPFMIICMYK</sequence>
<evidence type="ECO:0000259" key="7">
    <source>
        <dbReference type="PROSITE" id="PS50929"/>
    </source>
</evidence>
<dbReference type="InterPro" id="IPR039421">
    <property type="entry name" value="Type_1_exporter"/>
</dbReference>
<keyword evidence="2 6" id="KW-0812">Transmembrane</keyword>
<reference evidence="8 9" key="1">
    <citation type="journal article" date="2019" name="Sci. Rep.">
        <title>A high-quality genome of Eragrostis curvula grass provides insights into Poaceae evolution and supports new strategies to enhance forage quality.</title>
        <authorList>
            <person name="Carballo J."/>
            <person name="Santos B.A.C.M."/>
            <person name="Zappacosta D."/>
            <person name="Garbus I."/>
            <person name="Selva J.P."/>
            <person name="Gallo C.A."/>
            <person name="Diaz A."/>
            <person name="Albertini E."/>
            <person name="Caccamo M."/>
            <person name="Echenique V."/>
        </authorList>
    </citation>
    <scope>NUCLEOTIDE SEQUENCE [LARGE SCALE GENOMIC DNA]</scope>
    <source>
        <strain evidence="9">cv. Victoria</strain>
        <tissue evidence="8">Leaf</tissue>
    </source>
</reference>
<protein>
    <recommendedName>
        <fullName evidence="7">ABC transmembrane type-1 domain-containing protein</fullName>
    </recommendedName>
</protein>
<comment type="caution">
    <text evidence="8">The sequence shown here is derived from an EMBL/GenBank/DDBJ whole genome shotgun (WGS) entry which is preliminary data.</text>
</comment>
<name>A0A5J9UG28_9POAL</name>
<evidence type="ECO:0000256" key="2">
    <source>
        <dbReference type="ARBA" id="ARBA00022692"/>
    </source>
</evidence>
<keyword evidence="9" id="KW-1185">Reference proteome</keyword>
<feature type="non-terminal residue" evidence="8">
    <location>
        <position position="1"/>
    </location>
</feature>
<dbReference type="OrthoDB" id="6500128at2759"/>
<dbReference type="Pfam" id="PF00664">
    <property type="entry name" value="ABC_membrane"/>
    <property type="match status" value="2"/>
</dbReference>
<feature type="transmembrane region" description="Helical" evidence="6">
    <location>
        <begin position="445"/>
        <end position="465"/>
    </location>
</feature>
<feature type="region of interest" description="Disordered" evidence="5">
    <location>
        <begin position="248"/>
        <end position="274"/>
    </location>
</feature>
<dbReference type="AlphaFoldDB" id="A0A5J9UG28"/>
<dbReference type="SUPFAM" id="SSF90123">
    <property type="entry name" value="ABC transporter transmembrane region"/>
    <property type="match status" value="2"/>
</dbReference>
<feature type="transmembrane region" description="Helical" evidence="6">
    <location>
        <begin position="324"/>
        <end position="346"/>
    </location>
</feature>
<feature type="domain" description="ABC transmembrane type-1" evidence="7">
    <location>
        <begin position="1"/>
        <end position="210"/>
    </location>
</feature>
<dbReference type="GO" id="GO:0005524">
    <property type="term" value="F:ATP binding"/>
    <property type="evidence" value="ECO:0007669"/>
    <property type="project" value="InterPro"/>
</dbReference>
<feature type="transmembrane region" description="Helical" evidence="6">
    <location>
        <begin position="471"/>
        <end position="491"/>
    </location>
</feature>
<organism evidence="8 9">
    <name type="scientific">Eragrostis curvula</name>
    <name type="common">weeping love grass</name>
    <dbReference type="NCBI Taxonomy" id="38414"/>
    <lineage>
        <taxon>Eukaryota</taxon>
        <taxon>Viridiplantae</taxon>
        <taxon>Streptophyta</taxon>
        <taxon>Embryophyta</taxon>
        <taxon>Tracheophyta</taxon>
        <taxon>Spermatophyta</taxon>
        <taxon>Magnoliopsida</taxon>
        <taxon>Liliopsida</taxon>
        <taxon>Poales</taxon>
        <taxon>Poaceae</taxon>
        <taxon>PACMAD clade</taxon>
        <taxon>Chloridoideae</taxon>
        <taxon>Eragrostideae</taxon>
        <taxon>Eragrostidinae</taxon>
        <taxon>Eragrostis</taxon>
    </lineage>
</organism>
<dbReference type="PANTHER" id="PTHR43394:SF18">
    <property type="entry name" value="ABC TRANSPORTER B FAMILY MEMBER 11-LIKE"/>
    <property type="match status" value="1"/>
</dbReference>
<comment type="subcellular location">
    <subcellularLocation>
        <location evidence="1">Membrane</location>
        <topology evidence="1">Multi-pass membrane protein</topology>
    </subcellularLocation>
</comment>
<evidence type="ECO:0000313" key="8">
    <source>
        <dbReference type="EMBL" id="TVU22170.1"/>
    </source>
</evidence>
<dbReference type="PANTHER" id="PTHR43394">
    <property type="entry name" value="ATP-DEPENDENT PERMEASE MDL1, MITOCHONDRIAL"/>
    <property type="match status" value="1"/>
</dbReference>
<dbReference type="GO" id="GO:0015421">
    <property type="term" value="F:ABC-type oligopeptide transporter activity"/>
    <property type="evidence" value="ECO:0007669"/>
    <property type="project" value="TreeGrafter"/>
</dbReference>
<feature type="transmembrane region" description="Helical" evidence="6">
    <location>
        <begin position="157"/>
        <end position="180"/>
    </location>
</feature>
<dbReference type="Gramene" id="TVU22170">
    <property type="protein sequence ID" value="TVU22170"/>
    <property type="gene ID" value="EJB05_31852"/>
</dbReference>
<dbReference type="InterPro" id="IPR036640">
    <property type="entry name" value="ABC1_TM_sf"/>
</dbReference>